<comment type="subcellular location">
    <subcellularLocation>
        <location evidence="1">Membrane</location>
        <topology evidence="1">Multi-pass membrane protein</topology>
    </subcellularLocation>
</comment>
<dbReference type="OrthoDB" id="5873496at2759"/>
<protein>
    <recommendedName>
        <fullName evidence="7">G-protein coupled receptors family 1 profile domain-containing protein</fullName>
    </recommendedName>
</protein>
<feature type="transmembrane region" description="Helical" evidence="6">
    <location>
        <begin position="6"/>
        <end position="31"/>
    </location>
</feature>
<dbReference type="AlphaFoldDB" id="A0A3P7J2I9"/>
<keyword evidence="4 6" id="KW-1133">Transmembrane helix</keyword>
<organism evidence="8 9">
    <name type="scientific">Strongylus vulgaris</name>
    <name type="common">Blood worm</name>
    <dbReference type="NCBI Taxonomy" id="40348"/>
    <lineage>
        <taxon>Eukaryota</taxon>
        <taxon>Metazoa</taxon>
        <taxon>Ecdysozoa</taxon>
        <taxon>Nematoda</taxon>
        <taxon>Chromadorea</taxon>
        <taxon>Rhabditida</taxon>
        <taxon>Rhabditina</taxon>
        <taxon>Rhabditomorpha</taxon>
        <taxon>Strongyloidea</taxon>
        <taxon>Strongylidae</taxon>
        <taxon>Strongylus</taxon>
    </lineage>
</organism>
<evidence type="ECO:0000256" key="6">
    <source>
        <dbReference type="SAM" id="Phobius"/>
    </source>
</evidence>
<keyword evidence="9" id="KW-1185">Reference proteome</keyword>
<feature type="transmembrane region" description="Helical" evidence="6">
    <location>
        <begin position="43"/>
        <end position="63"/>
    </location>
</feature>
<keyword evidence="3 6" id="KW-0812">Transmembrane</keyword>
<evidence type="ECO:0000313" key="8">
    <source>
        <dbReference type="EMBL" id="VDM72154.1"/>
    </source>
</evidence>
<evidence type="ECO:0000256" key="4">
    <source>
        <dbReference type="ARBA" id="ARBA00022989"/>
    </source>
</evidence>
<feature type="transmembrane region" description="Helical" evidence="6">
    <location>
        <begin position="83"/>
        <end position="116"/>
    </location>
</feature>
<proteinExistence type="inferred from homology"/>
<dbReference type="GO" id="GO:0016020">
    <property type="term" value="C:membrane"/>
    <property type="evidence" value="ECO:0007669"/>
    <property type="project" value="UniProtKB-SubCell"/>
</dbReference>
<feature type="domain" description="G-protein coupled receptors family 1 profile" evidence="7">
    <location>
        <begin position="22"/>
        <end position="145"/>
    </location>
</feature>
<comment type="similarity">
    <text evidence="2">Belongs to the nematode receptor-like protein srd family.</text>
</comment>
<evidence type="ECO:0000256" key="2">
    <source>
        <dbReference type="ARBA" id="ARBA00009166"/>
    </source>
</evidence>
<evidence type="ECO:0000256" key="5">
    <source>
        <dbReference type="ARBA" id="ARBA00023136"/>
    </source>
</evidence>
<dbReference type="InterPro" id="IPR019421">
    <property type="entry name" value="7TM_GPCR_serpentine_rcpt_Srd"/>
</dbReference>
<evidence type="ECO:0000313" key="9">
    <source>
        <dbReference type="Proteomes" id="UP000270094"/>
    </source>
</evidence>
<dbReference type="InterPro" id="IPR050920">
    <property type="entry name" value="Nematode_rcpt-like_delta"/>
</dbReference>
<evidence type="ECO:0000259" key="7">
    <source>
        <dbReference type="PROSITE" id="PS50262"/>
    </source>
</evidence>
<keyword evidence="5 6" id="KW-0472">Membrane</keyword>
<evidence type="ECO:0000256" key="1">
    <source>
        <dbReference type="ARBA" id="ARBA00004141"/>
    </source>
</evidence>
<dbReference type="Gene3D" id="1.20.1070.10">
    <property type="entry name" value="Rhodopsin 7-helix transmembrane proteins"/>
    <property type="match status" value="1"/>
</dbReference>
<dbReference type="SUPFAM" id="SSF81321">
    <property type="entry name" value="Family A G protein-coupled receptor-like"/>
    <property type="match status" value="1"/>
</dbReference>
<evidence type="ECO:0000256" key="3">
    <source>
        <dbReference type="ARBA" id="ARBA00022692"/>
    </source>
</evidence>
<gene>
    <name evidence="8" type="ORF">SVUK_LOCUS7152</name>
</gene>
<dbReference type="InterPro" id="IPR017452">
    <property type="entry name" value="GPCR_Rhodpsn_7TM"/>
</dbReference>
<reference evidence="8 9" key="1">
    <citation type="submission" date="2018-11" db="EMBL/GenBank/DDBJ databases">
        <authorList>
            <consortium name="Pathogen Informatics"/>
        </authorList>
    </citation>
    <scope>NUCLEOTIDE SEQUENCE [LARGE SCALE GENOMIC DNA]</scope>
</reference>
<dbReference type="Pfam" id="PF10317">
    <property type="entry name" value="7TM_GPCR_Srd"/>
    <property type="match status" value="1"/>
</dbReference>
<dbReference type="GO" id="GO:0004930">
    <property type="term" value="F:G protein-coupled receptor activity"/>
    <property type="evidence" value="ECO:0007669"/>
    <property type="project" value="InterPro"/>
</dbReference>
<accession>A0A3P7J2I9</accession>
<dbReference type="Proteomes" id="UP000270094">
    <property type="component" value="Unassembled WGS sequence"/>
</dbReference>
<sequence>MDFLSAISFTIHSVTNFFGICANIILIYVVIKRTPSTMTTYSMLILNFAITDLLSCIASITVQQRILPGGLGLFYLSYGPCRYFGPLACLIAYSFMLHCYAHWFFSLVYSFCYRYYILCNDPPRRSRVLLVILLIYIPSFVQFLA</sequence>
<dbReference type="PANTHER" id="PTHR22945">
    <property type="entry name" value="SERPENTINE RECEPTOR, CLASS D DELTA"/>
    <property type="match status" value="1"/>
</dbReference>
<dbReference type="PROSITE" id="PS50262">
    <property type="entry name" value="G_PROTEIN_RECEP_F1_2"/>
    <property type="match status" value="1"/>
</dbReference>
<dbReference type="EMBL" id="UYYB01023953">
    <property type="protein sequence ID" value="VDM72154.1"/>
    <property type="molecule type" value="Genomic_DNA"/>
</dbReference>
<dbReference type="PANTHER" id="PTHR22945:SF40">
    <property type="entry name" value="SERPENTINE RECEPTOR, CLASS D (DELTA)-RELATED"/>
    <property type="match status" value="1"/>
</dbReference>
<name>A0A3P7J2I9_STRVU</name>
<dbReference type="PRINTS" id="PR00237">
    <property type="entry name" value="GPCRRHODOPSN"/>
</dbReference>
<dbReference type="InterPro" id="IPR000276">
    <property type="entry name" value="GPCR_Rhodpsn"/>
</dbReference>
<feature type="transmembrane region" description="Helical" evidence="6">
    <location>
        <begin position="128"/>
        <end position="144"/>
    </location>
</feature>